<evidence type="ECO:0000313" key="1">
    <source>
        <dbReference type="EMBL" id="TAI48582.1"/>
    </source>
</evidence>
<reference evidence="1 2" key="1">
    <citation type="submission" date="2019-02" db="EMBL/GenBank/DDBJ databases">
        <title>Draft genome sequence of Muricauda sp. 176CP4-71.</title>
        <authorList>
            <person name="Park J.-S."/>
        </authorList>
    </citation>
    <scope>NUCLEOTIDE SEQUENCE [LARGE SCALE GENOMIC DNA]</scope>
    <source>
        <strain evidence="1 2">176CP4-71</strain>
    </source>
</reference>
<dbReference type="RefSeq" id="WP_130608876.1">
    <property type="nucleotide sequence ID" value="NZ_SGIU01000001.1"/>
</dbReference>
<dbReference type="InterPro" id="IPR027417">
    <property type="entry name" value="P-loop_NTPase"/>
</dbReference>
<proteinExistence type="predicted"/>
<comment type="caution">
    <text evidence="1">The sequence shown here is derived from an EMBL/GenBank/DDBJ whole genome shotgun (WGS) entry which is preliminary data.</text>
</comment>
<dbReference type="Gene3D" id="3.40.50.300">
    <property type="entry name" value="P-loop containing nucleotide triphosphate hydrolases"/>
    <property type="match status" value="1"/>
</dbReference>
<gene>
    <name evidence="1" type="ORF">EW142_01910</name>
</gene>
<sequence>MAGYSATDKFLHKLYLSKYGISKATMEMDEMVYGQRAKALPIDQVVFVTGLARSGTTAVMNKIFKSGEYASLQYANMPFLLSPNLWNRKSNIKAHERAHKDGIIIDGNSPEEFDEYFWKAFLKDSFIEEDGLSIHDVDDEIFKKYLLYVSLICLAKGKNKYISKNNNNVLRLSALQRIENQKTFILFRDPLSHASSLMKLHKSFSKNQTEDPFALDYFNYLGHHEFGLNHKPFLLTEEFTSHRGEFDMESIDYWLAIWLNYYRYVLKTPLKDTWFIGFEDLIKEPDVVYEHIAREIGFETTFPPSKKHTPSTYTKPDCNKLLLDECQNVYTQLSELRSYQI</sequence>
<dbReference type="Proteomes" id="UP000291981">
    <property type="component" value="Unassembled WGS sequence"/>
</dbReference>
<evidence type="ECO:0000313" key="2">
    <source>
        <dbReference type="Proteomes" id="UP000291981"/>
    </source>
</evidence>
<protein>
    <recommendedName>
        <fullName evidence="3">Sulfotransferase family protein</fullName>
    </recommendedName>
</protein>
<organism evidence="1 2">
    <name type="scientific">Flagellimonas allohymeniacidonis</name>
    <dbReference type="NCBI Taxonomy" id="2517819"/>
    <lineage>
        <taxon>Bacteria</taxon>
        <taxon>Pseudomonadati</taxon>
        <taxon>Bacteroidota</taxon>
        <taxon>Flavobacteriia</taxon>
        <taxon>Flavobacteriales</taxon>
        <taxon>Flavobacteriaceae</taxon>
        <taxon>Flagellimonas</taxon>
    </lineage>
</organism>
<evidence type="ECO:0008006" key="3">
    <source>
        <dbReference type="Google" id="ProtNLM"/>
    </source>
</evidence>
<dbReference type="OrthoDB" id="1441538at2"/>
<name>A0A4Q8QDM5_9FLAO</name>
<dbReference type="SUPFAM" id="SSF52540">
    <property type="entry name" value="P-loop containing nucleoside triphosphate hydrolases"/>
    <property type="match status" value="1"/>
</dbReference>
<keyword evidence="2" id="KW-1185">Reference proteome</keyword>
<dbReference type="EMBL" id="SGIU01000001">
    <property type="protein sequence ID" value="TAI48582.1"/>
    <property type="molecule type" value="Genomic_DNA"/>
</dbReference>
<dbReference type="AlphaFoldDB" id="A0A4Q8QDM5"/>
<accession>A0A4Q8QDM5</accession>